<evidence type="ECO:0000313" key="3">
    <source>
        <dbReference type="Proteomes" id="UP000230423"/>
    </source>
</evidence>
<feature type="region of interest" description="Disordered" evidence="1">
    <location>
        <begin position="1"/>
        <end position="25"/>
    </location>
</feature>
<keyword evidence="3" id="KW-1185">Reference proteome</keyword>
<gene>
    <name evidence="2" type="ORF">TELCIR_08086</name>
</gene>
<name>A0A2G9UK08_TELCI</name>
<evidence type="ECO:0000256" key="1">
    <source>
        <dbReference type="SAM" id="MobiDB-lite"/>
    </source>
</evidence>
<proteinExistence type="predicted"/>
<accession>A0A2G9UK08</accession>
<organism evidence="2 3">
    <name type="scientific">Teladorsagia circumcincta</name>
    <name type="common">Brown stomach worm</name>
    <name type="synonym">Ostertagia circumcincta</name>
    <dbReference type="NCBI Taxonomy" id="45464"/>
    <lineage>
        <taxon>Eukaryota</taxon>
        <taxon>Metazoa</taxon>
        <taxon>Ecdysozoa</taxon>
        <taxon>Nematoda</taxon>
        <taxon>Chromadorea</taxon>
        <taxon>Rhabditida</taxon>
        <taxon>Rhabditina</taxon>
        <taxon>Rhabditomorpha</taxon>
        <taxon>Strongyloidea</taxon>
        <taxon>Trichostrongylidae</taxon>
        <taxon>Teladorsagia</taxon>
    </lineage>
</organism>
<reference evidence="2 3" key="1">
    <citation type="submission" date="2015-09" db="EMBL/GenBank/DDBJ databases">
        <title>Draft genome of the parasitic nematode Teladorsagia circumcincta isolate WARC Sus (inbred).</title>
        <authorList>
            <person name="Mitreva M."/>
        </authorList>
    </citation>
    <scope>NUCLEOTIDE SEQUENCE [LARGE SCALE GENOMIC DNA]</scope>
    <source>
        <strain evidence="2 3">S</strain>
    </source>
</reference>
<evidence type="ECO:0000313" key="2">
    <source>
        <dbReference type="EMBL" id="PIO70072.1"/>
    </source>
</evidence>
<protein>
    <submittedName>
        <fullName evidence="2">Uncharacterized protein</fullName>
    </submittedName>
</protein>
<dbReference type="EMBL" id="KZ346409">
    <property type="protein sequence ID" value="PIO70072.1"/>
    <property type="molecule type" value="Genomic_DNA"/>
</dbReference>
<dbReference type="Proteomes" id="UP000230423">
    <property type="component" value="Unassembled WGS sequence"/>
</dbReference>
<dbReference type="AlphaFoldDB" id="A0A2G9UK08"/>
<sequence length="179" mass="20819">MGDRGTDRQADRQADRHRNRQSDTRAPELQFKKDVGIATLCEGCFDNDVLKLLEYITHEVTSKQFKEAELHTTFWLRTMFRFDPVETACCTILHRLDGMSGFGRENWDDVSIPSQLIRRQMDMAIGEIRLCTLTHQFESFRRQTSLGDFQTLCFPATIVKMFNEPKVFFVDVFDNGILP</sequence>